<accession>A0A0E3W368</accession>
<dbReference type="InterPro" id="IPR000014">
    <property type="entry name" value="PAS"/>
</dbReference>
<dbReference type="Pfam" id="PF00512">
    <property type="entry name" value="HisKA"/>
    <property type="match status" value="1"/>
</dbReference>
<dbReference type="PANTHER" id="PTHR45453:SF1">
    <property type="entry name" value="PHOSPHATE REGULON SENSOR PROTEIN PHOR"/>
    <property type="match status" value="1"/>
</dbReference>
<dbReference type="InterPro" id="IPR036097">
    <property type="entry name" value="HisK_dim/P_sf"/>
</dbReference>
<dbReference type="InterPro" id="IPR013767">
    <property type="entry name" value="PAS_fold"/>
</dbReference>
<feature type="domain" description="PAS" evidence="16">
    <location>
        <begin position="242"/>
        <end position="282"/>
    </location>
</feature>
<evidence type="ECO:0000256" key="14">
    <source>
        <dbReference type="SAM" id="Phobius"/>
    </source>
</evidence>
<dbReference type="GO" id="GO:0005886">
    <property type="term" value="C:plasma membrane"/>
    <property type="evidence" value="ECO:0007669"/>
    <property type="project" value="UniProtKB-SubCell"/>
</dbReference>
<dbReference type="EMBL" id="CGIH01000026">
    <property type="protein sequence ID" value="CFX54497.1"/>
    <property type="molecule type" value="Genomic_DNA"/>
</dbReference>
<reference evidence="18 19" key="1">
    <citation type="submission" date="2015-03" db="EMBL/GenBank/DDBJ databases">
        <authorList>
            <person name="Murphy D."/>
        </authorList>
    </citation>
    <scope>NUCLEOTIDE SEQUENCE [LARGE SCALE GENOMIC DNA]</scope>
    <source>
        <strain evidence="18 19">OL-4</strain>
    </source>
</reference>
<keyword evidence="5" id="KW-0597">Phosphoprotein</keyword>
<feature type="transmembrane region" description="Helical" evidence="14">
    <location>
        <begin position="161"/>
        <end position="182"/>
    </location>
</feature>
<dbReference type="Proteomes" id="UP000045545">
    <property type="component" value="Unassembled WGS sequence"/>
</dbReference>
<evidence type="ECO:0000259" key="15">
    <source>
        <dbReference type="PROSITE" id="PS50109"/>
    </source>
</evidence>
<keyword evidence="6" id="KW-0808">Transferase</keyword>
<evidence type="ECO:0000256" key="5">
    <source>
        <dbReference type="ARBA" id="ARBA00022553"/>
    </source>
</evidence>
<evidence type="ECO:0000256" key="6">
    <source>
        <dbReference type="ARBA" id="ARBA00022679"/>
    </source>
</evidence>
<dbReference type="OrthoDB" id="9813151at2"/>
<dbReference type="InterPro" id="IPR003660">
    <property type="entry name" value="HAMP_dom"/>
</dbReference>
<dbReference type="PROSITE" id="PS50112">
    <property type="entry name" value="PAS"/>
    <property type="match status" value="1"/>
</dbReference>
<keyword evidence="19" id="KW-1185">Reference proteome</keyword>
<dbReference type="FunFam" id="3.30.565.10:FF:000006">
    <property type="entry name" value="Sensor histidine kinase WalK"/>
    <property type="match status" value="1"/>
</dbReference>
<dbReference type="InterPro" id="IPR003594">
    <property type="entry name" value="HATPase_dom"/>
</dbReference>
<dbReference type="STRING" id="690567.1419"/>
<evidence type="ECO:0000313" key="18">
    <source>
        <dbReference type="EMBL" id="CFX54497.1"/>
    </source>
</evidence>
<evidence type="ECO:0000256" key="4">
    <source>
        <dbReference type="ARBA" id="ARBA00022475"/>
    </source>
</evidence>
<keyword evidence="13 14" id="KW-0472">Membrane</keyword>
<dbReference type="InterPro" id="IPR050351">
    <property type="entry name" value="BphY/WalK/GraS-like"/>
</dbReference>
<evidence type="ECO:0000256" key="8">
    <source>
        <dbReference type="ARBA" id="ARBA00022741"/>
    </source>
</evidence>
<dbReference type="FunFam" id="1.10.287.130:FF:000001">
    <property type="entry name" value="Two-component sensor histidine kinase"/>
    <property type="match status" value="1"/>
</dbReference>
<evidence type="ECO:0000256" key="1">
    <source>
        <dbReference type="ARBA" id="ARBA00000085"/>
    </source>
</evidence>
<dbReference type="CDD" id="cd00075">
    <property type="entry name" value="HATPase"/>
    <property type="match status" value="1"/>
</dbReference>
<dbReference type="GO" id="GO:0000155">
    <property type="term" value="F:phosphorelay sensor kinase activity"/>
    <property type="evidence" value="ECO:0007669"/>
    <property type="project" value="InterPro"/>
</dbReference>
<evidence type="ECO:0000256" key="9">
    <source>
        <dbReference type="ARBA" id="ARBA00022777"/>
    </source>
</evidence>
<dbReference type="EC" id="2.7.13.3" evidence="3"/>
<protein>
    <recommendedName>
        <fullName evidence="3">histidine kinase</fullName>
        <ecNumber evidence="3">2.7.13.3</ecNumber>
    </recommendedName>
</protein>
<keyword evidence="12" id="KW-0902">Two-component regulatory system</keyword>
<dbReference type="Gene3D" id="6.10.340.10">
    <property type="match status" value="1"/>
</dbReference>
<evidence type="ECO:0000256" key="11">
    <source>
        <dbReference type="ARBA" id="ARBA00022989"/>
    </source>
</evidence>
<dbReference type="CDD" id="cd00082">
    <property type="entry name" value="HisKA"/>
    <property type="match status" value="1"/>
</dbReference>
<dbReference type="NCBIfam" id="TIGR00229">
    <property type="entry name" value="sensory_box"/>
    <property type="match status" value="1"/>
</dbReference>
<comment type="catalytic activity">
    <reaction evidence="1">
        <text>ATP + protein L-histidine = ADP + protein N-phospho-L-histidine.</text>
        <dbReference type="EC" id="2.7.13.3"/>
    </reaction>
</comment>
<dbReference type="Gene3D" id="1.10.287.130">
    <property type="match status" value="1"/>
</dbReference>
<dbReference type="SUPFAM" id="SSF55785">
    <property type="entry name" value="PYP-like sensor domain (PAS domain)"/>
    <property type="match status" value="1"/>
</dbReference>
<dbReference type="InterPro" id="IPR036890">
    <property type="entry name" value="HATPase_C_sf"/>
</dbReference>
<dbReference type="CDD" id="cd06225">
    <property type="entry name" value="HAMP"/>
    <property type="match status" value="1"/>
</dbReference>
<keyword evidence="8" id="KW-0547">Nucleotide-binding</keyword>
<dbReference type="InterPro" id="IPR004358">
    <property type="entry name" value="Sig_transdc_His_kin-like_C"/>
</dbReference>
<dbReference type="RefSeq" id="WP_046497011.1">
    <property type="nucleotide sequence ID" value="NZ_CGIH01000026.1"/>
</dbReference>
<evidence type="ECO:0000256" key="10">
    <source>
        <dbReference type="ARBA" id="ARBA00022840"/>
    </source>
</evidence>
<dbReference type="PROSITE" id="PS50109">
    <property type="entry name" value="HIS_KIN"/>
    <property type="match status" value="1"/>
</dbReference>
<dbReference type="GO" id="GO:0006355">
    <property type="term" value="P:regulation of DNA-templated transcription"/>
    <property type="evidence" value="ECO:0007669"/>
    <property type="project" value="InterPro"/>
</dbReference>
<organism evidence="18 19">
    <name type="scientific">Syntrophomonas zehnderi OL-4</name>
    <dbReference type="NCBI Taxonomy" id="690567"/>
    <lineage>
        <taxon>Bacteria</taxon>
        <taxon>Bacillati</taxon>
        <taxon>Bacillota</taxon>
        <taxon>Clostridia</taxon>
        <taxon>Eubacteriales</taxon>
        <taxon>Syntrophomonadaceae</taxon>
        <taxon>Syntrophomonas</taxon>
    </lineage>
</organism>
<name>A0A0E3W368_9FIRM</name>
<evidence type="ECO:0000256" key="12">
    <source>
        <dbReference type="ARBA" id="ARBA00023012"/>
    </source>
</evidence>
<dbReference type="SMART" id="SM00304">
    <property type="entry name" value="HAMP"/>
    <property type="match status" value="1"/>
</dbReference>
<dbReference type="CDD" id="cd00130">
    <property type="entry name" value="PAS"/>
    <property type="match status" value="1"/>
</dbReference>
<dbReference type="InterPro" id="IPR005467">
    <property type="entry name" value="His_kinase_dom"/>
</dbReference>
<keyword evidence="7 14" id="KW-0812">Transmembrane</keyword>
<dbReference type="PRINTS" id="PR00344">
    <property type="entry name" value="BCTRLSENSOR"/>
</dbReference>
<dbReference type="InterPro" id="IPR003661">
    <property type="entry name" value="HisK_dim/P_dom"/>
</dbReference>
<dbReference type="Gene3D" id="3.30.565.10">
    <property type="entry name" value="Histidine kinase-like ATPase, C-terminal domain"/>
    <property type="match status" value="1"/>
</dbReference>
<dbReference type="SUPFAM" id="SSF103190">
    <property type="entry name" value="Sensory domain-like"/>
    <property type="match status" value="1"/>
</dbReference>
<dbReference type="AlphaFoldDB" id="A0A0E3W368"/>
<dbReference type="SUPFAM" id="SSF55874">
    <property type="entry name" value="ATPase domain of HSP90 chaperone/DNA topoisomerase II/histidine kinase"/>
    <property type="match status" value="1"/>
</dbReference>
<dbReference type="Pfam" id="PF16736">
    <property type="entry name" value="sCache_like"/>
    <property type="match status" value="1"/>
</dbReference>
<keyword evidence="10" id="KW-0067">ATP-binding</keyword>
<evidence type="ECO:0000256" key="3">
    <source>
        <dbReference type="ARBA" id="ARBA00012438"/>
    </source>
</evidence>
<comment type="subcellular location">
    <subcellularLocation>
        <location evidence="2">Cell membrane</location>
        <topology evidence="2">Multi-pass membrane protein</topology>
    </subcellularLocation>
</comment>
<dbReference type="InterPro" id="IPR035965">
    <property type="entry name" value="PAS-like_dom_sf"/>
</dbReference>
<dbReference type="Pfam" id="PF00672">
    <property type="entry name" value="HAMP"/>
    <property type="match status" value="1"/>
</dbReference>
<dbReference type="InterPro" id="IPR029151">
    <property type="entry name" value="Sensor-like_sf"/>
</dbReference>
<dbReference type="GO" id="GO:0016036">
    <property type="term" value="P:cellular response to phosphate starvation"/>
    <property type="evidence" value="ECO:0007669"/>
    <property type="project" value="TreeGrafter"/>
</dbReference>
<dbReference type="PANTHER" id="PTHR45453">
    <property type="entry name" value="PHOSPHATE REGULON SENSOR PROTEIN PHOR"/>
    <property type="match status" value="1"/>
</dbReference>
<keyword evidence="9 18" id="KW-0418">Kinase</keyword>
<dbReference type="SUPFAM" id="SSF47384">
    <property type="entry name" value="Homodimeric domain of signal transducing histidine kinase"/>
    <property type="match status" value="1"/>
</dbReference>
<dbReference type="Gene3D" id="3.30.450.20">
    <property type="entry name" value="PAS domain"/>
    <property type="match status" value="2"/>
</dbReference>
<dbReference type="GO" id="GO:0005524">
    <property type="term" value="F:ATP binding"/>
    <property type="evidence" value="ECO:0007669"/>
    <property type="project" value="UniProtKB-KW"/>
</dbReference>
<feature type="transmembrane region" description="Helical" evidence="14">
    <location>
        <begin position="12"/>
        <end position="32"/>
    </location>
</feature>
<dbReference type="NCBIfam" id="NF046044">
    <property type="entry name" value="PnpS"/>
    <property type="match status" value="1"/>
</dbReference>
<dbReference type="InterPro" id="IPR031967">
    <property type="entry name" value="PhoR_single_Cache-like_dom"/>
</dbReference>
<dbReference type="SMART" id="SM00388">
    <property type="entry name" value="HisKA"/>
    <property type="match status" value="1"/>
</dbReference>
<evidence type="ECO:0000256" key="7">
    <source>
        <dbReference type="ARBA" id="ARBA00022692"/>
    </source>
</evidence>
<dbReference type="SUPFAM" id="SSF158472">
    <property type="entry name" value="HAMP domain-like"/>
    <property type="match status" value="1"/>
</dbReference>
<feature type="domain" description="Histidine kinase" evidence="15">
    <location>
        <begin position="365"/>
        <end position="581"/>
    </location>
</feature>
<dbReference type="GO" id="GO:0004721">
    <property type="term" value="F:phosphoprotein phosphatase activity"/>
    <property type="evidence" value="ECO:0007669"/>
    <property type="project" value="TreeGrafter"/>
</dbReference>
<evidence type="ECO:0000313" key="19">
    <source>
        <dbReference type="Proteomes" id="UP000045545"/>
    </source>
</evidence>
<evidence type="ECO:0000256" key="2">
    <source>
        <dbReference type="ARBA" id="ARBA00004651"/>
    </source>
</evidence>
<keyword evidence="4" id="KW-1003">Cell membrane</keyword>
<dbReference type="SMART" id="SM00387">
    <property type="entry name" value="HATPase_c"/>
    <property type="match status" value="1"/>
</dbReference>
<feature type="domain" description="HAMP" evidence="17">
    <location>
        <begin position="185"/>
        <end position="237"/>
    </location>
</feature>
<gene>
    <name evidence="18" type="ORF">1419</name>
</gene>
<keyword evidence="11 14" id="KW-1133">Transmembrane helix</keyword>
<dbReference type="SMART" id="SM00091">
    <property type="entry name" value="PAS"/>
    <property type="match status" value="1"/>
</dbReference>
<dbReference type="Pfam" id="PF00989">
    <property type="entry name" value="PAS"/>
    <property type="match status" value="1"/>
</dbReference>
<dbReference type="Pfam" id="PF02518">
    <property type="entry name" value="HATPase_c"/>
    <property type="match status" value="1"/>
</dbReference>
<evidence type="ECO:0000259" key="16">
    <source>
        <dbReference type="PROSITE" id="PS50112"/>
    </source>
</evidence>
<evidence type="ECO:0000259" key="17">
    <source>
        <dbReference type="PROSITE" id="PS50885"/>
    </source>
</evidence>
<dbReference type="PROSITE" id="PS50885">
    <property type="entry name" value="HAMP"/>
    <property type="match status" value="1"/>
</dbReference>
<sequence length="581" mass="64548">MFNSFRRKLTVSYLALIILLLIIAGGLVFTSFRQYYLHNLETRLTREAYLIADMVAYAESNHNQRMQELADTASRDNATRVSIIDRDGVVLGDSQFDSTQMEIHKSRPEVYQALRGEVGVAMRYSTTEKVKLLYVAVPQASGGVVRIAMPLAELTAINKHILFNLFLVLLISAVLAAILSSLMAKKFSGPLDDITDVIKEMADGNLTRRVSYQGIDELSILAESYNRMADSIEQGINEISEVKNRLEALLENSVNGILMVGGDGRISYINPVAISLLGLQENVIGRNKNEVINDYEIIAAIDRARKDLQPVRQEKVLHILGGKTVEMNIVPILSEDEAFQGILVILNDISELKRLEQVRKDFVANVSHELKTPLAAISGFAETLLDEEGEKSNHVSEFSRIIFDETQRLNRLVNGLLELSRMESEKMELNVLPVDIGEVVQNTLNAVQQQHQSVNICFDYIPPPAGIVIDSDPVLISQVLSNLLDNAIKYSPKGGRIQVEVLDYADRVEINVVDQGIGIPSQEIPRIFERFYRVDKARTRKTGGTGLGLAIAKHLLENLGGQISVQSTVAQGSKFTCTLFK</sequence>
<proteinExistence type="predicted"/>
<evidence type="ECO:0000256" key="13">
    <source>
        <dbReference type="ARBA" id="ARBA00023136"/>
    </source>
</evidence>